<dbReference type="NCBIfam" id="NF041373">
    <property type="entry name" value="HGG_STG"/>
    <property type="match status" value="1"/>
</dbReference>
<dbReference type="AlphaFoldDB" id="A0A0A9F6M0"/>
<dbReference type="GO" id="GO:0006355">
    <property type="term" value="P:regulation of DNA-templated transcription"/>
    <property type="evidence" value="ECO:0007669"/>
    <property type="project" value="InterPro"/>
</dbReference>
<reference evidence="1" key="1">
    <citation type="submission" date="2014-09" db="EMBL/GenBank/DDBJ databases">
        <authorList>
            <person name="Magalhaes I.L.F."/>
            <person name="Oliveira U."/>
            <person name="Santos F.R."/>
            <person name="Vidigal T.H.D.A."/>
            <person name="Brescovit A.D."/>
            <person name="Santos A.J."/>
        </authorList>
    </citation>
    <scope>NUCLEOTIDE SEQUENCE</scope>
    <source>
        <tissue evidence="1">Shoot tissue taken approximately 20 cm above the soil surface</tissue>
    </source>
</reference>
<evidence type="ECO:0000313" key="1">
    <source>
        <dbReference type="EMBL" id="JAE08640.1"/>
    </source>
</evidence>
<accession>A0A0A9F6M0</accession>
<reference evidence="1" key="2">
    <citation type="journal article" date="2015" name="Data Brief">
        <title>Shoot transcriptome of the giant reed, Arundo donax.</title>
        <authorList>
            <person name="Barrero R.A."/>
            <person name="Guerrero F.D."/>
            <person name="Moolhuijzen P."/>
            <person name="Goolsby J.A."/>
            <person name="Tidwell J."/>
            <person name="Bellgard S.E."/>
            <person name="Bellgard M.I."/>
        </authorList>
    </citation>
    <scope>NUCLEOTIDE SEQUENCE</scope>
    <source>
        <tissue evidence="1">Shoot tissue taken approximately 20 cm above the soil surface</tissue>
    </source>
</reference>
<sequence length="78" mass="8310">MTDNGSCKMVPVAGREGCEKHSEMKVTGPSFSRSSGWPCTCGTRTSDGSPCMNQPVEGRKRCALHKGQRASCPPIPLV</sequence>
<dbReference type="PANTHER" id="PTHR35133">
    <property type="entry name" value="PROTEIN EFFECTOR OF TRANSCRIPTION 2-RELATED"/>
    <property type="match status" value="1"/>
</dbReference>
<name>A0A0A9F6M0_ARUDO</name>
<protein>
    <submittedName>
        <fullName evidence="1">Uncharacterized protein</fullName>
    </submittedName>
</protein>
<organism evidence="1">
    <name type="scientific">Arundo donax</name>
    <name type="common">Giant reed</name>
    <name type="synonym">Donax arundinaceus</name>
    <dbReference type="NCBI Taxonomy" id="35708"/>
    <lineage>
        <taxon>Eukaryota</taxon>
        <taxon>Viridiplantae</taxon>
        <taxon>Streptophyta</taxon>
        <taxon>Embryophyta</taxon>
        <taxon>Tracheophyta</taxon>
        <taxon>Spermatophyta</taxon>
        <taxon>Magnoliopsida</taxon>
        <taxon>Liliopsida</taxon>
        <taxon>Poales</taxon>
        <taxon>Poaceae</taxon>
        <taxon>PACMAD clade</taxon>
        <taxon>Arundinoideae</taxon>
        <taxon>Arundineae</taxon>
        <taxon>Arundo</taxon>
    </lineage>
</organism>
<dbReference type="InterPro" id="IPR038909">
    <property type="entry name" value="Effector_transcript"/>
</dbReference>
<proteinExistence type="predicted"/>
<dbReference type="GO" id="GO:0003677">
    <property type="term" value="F:DNA binding"/>
    <property type="evidence" value="ECO:0007669"/>
    <property type="project" value="InterPro"/>
</dbReference>
<dbReference type="InterPro" id="IPR047675">
    <property type="entry name" value="Putative_zinc-bd"/>
</dbReference>
<dbReference type="EMBL" id="GBRH01189256">
    <property type="protein sequence ID" value="JAE08640.1"/>
    <property type="molecule type" value="Transcribed_RNA"/>
</dbReference>
<dbReference type="PANTHER" id="PTHR35133:SF1">
    <property type="entry name" value="PROTEIN EFFECTOR OF TRANSCRIPTION 2-RELATED"/>
    <property type="match status" value="1"/>
</dbReference>